<protein>
    <submittedName>
        <fullName evidence="5">Glycosyl transferase family 2</fullName>
    </submittedName>
</protein>
<evidence type="ECO:0000256" key="3">
    <source>
        <dbReference type="ARBA" id="ARBA00022679"/>
    </source>
</evidence>
<dbReference type="Gene3D" id="3.40.50.2000">
    <property type="entry name" value="Glycogen Phosphorylase B"/>
    <property type="match status" value="1"/>
</dbReference>
<keyword evidence="6" id="KW-1185">Reference proteome</keyword>
<organism evidence="5 6">
    <name type="scientific">Dinoroseobacter shibae (strain DSM 16493 / NCIMB 14021 / DFL 12)</name>
    <dbReference type="NCBI Taxonomy" id="398580"/>
    <lineage>
        <taxon>Bacteria</taxon>
        <taxon>Pseudomonadati</taxon>
        <taxon>Pseudomonadota</taxon>
        <taxon>Alphaproteobacteria</taxon>
        <taxon>Rhodobacterales</taxon>
        <taxon>Roseobacteraceae</taxon>
        <taxon>Dinoroseobacter</taxon>
    </lineage>
</organism>
<keyword evidence="2" id="KW-0328">Glycosyltransferase</keyword>
<dbReference type="KEGG" id="dsh:Dshi_4121"/>
<accession>A8LUC1</accession>
<dbReference type="Proteomes" id="UP000006833">
    <property type="component" value="Plasmid pDSHI04"/>
</dbReference>
<gene>
    <name evidence="5" type="ordered locus">Dshi_4121</name>
</gene>
<evidence type="ECO:0000313" key="5">
    <source>
        <dbReference type="EMBL" id="ABV95838.1"/>
    </source>
</evidence>
<evidence type="ECO:0000259" key="4">
    <source>
        <dbReference type="Pfam" id="PF00535"/>
    </source>
</evidence>
<dbReference type="InterPro" id="IPR029044">
    <property type="entry name" value="Nucleotide-diphossugar_trans"/>
</dbReference>
<geneLocation type="plasmid" evidence="5 6">
    <name>pDSHI04</name>
</geneLocation>
<dbReference type="HOGENOM" id="CLU_336756_0_0_5"/>
<sequence length="850" mass="91482">MQRLKGVFHRYADRHLTLDLPGFSLGEPVEEGQPLGHVDLVAARGNRLRVVGWSTADRITLSWNGGQASCRPHIPREDVANALGLGRYVGFELDAPLEAFPYLLTLDHGGGRAELPLAGMSLEALRRARGRLRWRFLGKLMVMSPLLGRYVLRRDPVTRDRIKRALSLEAVPRAGPMETALFTFAEGEELAFPTDLPITVVMPVYNALDLTRAALARVAEHTDLPWHAIVIEDCSTDPEVRPWLRGWATAQNAAQPGRVSLLENETNLGFIDSVNRGFAAALERGHHVVLLNSDALVPPGWASRLLRPMVVHDNVASVTPMSNDAEIFSSPVICARSMLAPGEAEAVDAVARGFHPEATLSVAPTGVGFCMAMHIDWLRRFPTLDPVFGRGYGEEVDWCQKVRARGGRHLGLPGLYVEHRGGESFGSEEKQRLIHTNNQIVAKRYPSYDREVQGFIAADPLITPRVALAVGLVAARARAAEAALPIYLAHSLGGGAEDDLARRVAEDVDRIGGAVILRVGGPQRWQVEVVTPAGQVAGGTDEFGFVQALLAPVGARRLIYSCGVGDADPAELPALLLSLRKFAMRDPVEVLVHDYFPLSPSYCLLDSDHVFRGLPPLDTADPAHGIARPDQGLLDLAGWRAAWGPLMTAAREITVFSESSRDLVAEAYPAARAAIRVRPHRLLNEVPRIPVPGPDAAPVVGVLGNIGVQKGAQLVQDMARTLHGSGARPTDPGLVLIGNIDPAFGLPEGMAVHGTYRIADLAQIVGKYGITCWLIPSVWPETFSFTTHEALASGLPVYAFDLGAQGAAVAAAGNGRVIPFDPDADPARTVLERLRADLGIAAGHVAPVSA</sequence>
<keyword evidence="3 5" id="KW-0808">Transferase</keyword>
<dbReference type="PANTHER" id="PTHR43179:SF12">
    <property type="entry name" value="GALACTOFURANOSYLTRANSFERASE GLFT2"/>
    <property type="match status" value="1"/>
</dbReference>
<dbReference type="SUPFAM" id="SSF53448">
    <property type="entry name" value="Nucleotide-diphospho-sugar transferases"/>
    <property type="match status" value="1"/>
</dbReference>
<reference evidence="6" key="1">
    <citation type="journal article" date="2010" name="ISME J.">
        <title>The complete genome sequence of the algal symbiont Dinoroseobacter shibae: a hitchhiker's guide to life in the sea.</title>
        <authorList>
            <person name="Wagner-Dobler I."/>
            <person name="Ballhausen B."/>
            <person name="Berger M."/>
            <person name="Brinkhoff T."/>
            <person name="Buchholz I."/>
            <person name="Bunk B."/>
            <person name="Cypionka H."/>
            <person name="Daniel R."/>
            <person name="Drepper T."/>
            <person name="Gerdts G."/>
            <person name="Hahnke S."/>
            <person name="Han C."/>
            <person name="Jahn D."/>
            <person name="Kalhoefer D."/>
            <person name="Kiss H."/>
            <person name="Klenk H.P."/>
            <person name="Kyrpides N."/>
            <person name="Liebl W."/>
            <person name="Liesegang H."/>
            <person name="Meincke L."/>
            <person name="Pati A."/>
            <person name="Petersen J."/>
            <person name="Piekarski T."/>
            <person name="Pommerenke C."/>
            <person name="Pradella S."/>
            <person name="Pukall R."/>
            <person name="Rabus R."/>
            <person name="Stackebrandt E."/>
            <person name="Thole S."/>
            <person name="Thompson L."/>
            <person name="Tielen P."/>
            <person name="Tomasch J."/>
            <person name="von Jan M."/>
            <person name="Wanphrut N."/>
            <person name="Wichels A."/>
            <person name="Zech H."/>
            <person name="Simon M."/>
        </authorList>
    </citation>
    <scope>NUCLEOTIDE SEQUENCE [LARGE SCALE GENOMIC DNA]</scope>
    <source>
        <strain evidence="6">DSM 16493 / NCIMB 14021 / DFL 12</strain>
        <plasmid evidence="6">Plasmid pDSHI04</plasmid>
    </source>
</reference>
<feature type="domain" description="Glycosyltransferase 2-like" evidence="4">
    <location>
        <begin position="199"/>
        <end position="322"/>
    </location>
</feature>
<dbReference type="AlphaFoldDB" id="A8LUC1"/>
<dbReference type="InterPro" id="IPR001173">
    <property type="entry name" value="Glyco_trans_2-like"/>
</dbReference>
<dbReference type="CAZy" id="GT4">
    <property type="family name" value="Glycosyltransferase Family 4"/>
</dbReference>
<dbReference type="Pfam" id="PF00535">
    <property type="entry name" value="Glycos_transf_2"/>
    <property type="match status" value="1"/>
</dbReference>
<dbReference type="GO" id="GO:0016757">
    <property type="term" value="F:glycosyltransferase activity"/>
    <property type="evidence" value="ECO:0007669"/>
    <property type="project" value="UniProtKB-KW"/>
</dbReference>
<dbReference type="SUPFAM" id="SSF53756">
    <property type="entry name" value="UDP-Glycosyltransferase/glycogen phosphorylase"/>
    <property type="match status" value="1"/>
</dbReference>
<comment type="similarity">
    <text evidence="1">Belongs to the glycosyltransferase 2 family.</text>
</comment>
<dbReference type="CAZy" id="GT2">
    <property type="family name" value="Glycosyltransferase Family 2"/>
</dbReference>
<evidence type="ECO:0000256" key="1">
    <source>
        <dbReference type="ARBA" id="ARBA00006739"/>
    </source>
</evidence>
<dbReference type="EMBL" id="CP000834">
    <property type="protein sequence ID" value="ABV95838.1"/>
    <property type="molecule type" value="Genomic_DNA"/>
</dbReference>
<dbReference type="PANTHER" id="PTHR43179">
    <property type="entry name" value="RHAMNOSYLTRANSFERASE WBBL"/>
    <property type="match status" value="1"/>
</dbReference>
<proteinExistence type="inferred from homology"/>
<evidence type="ECO:0000313" key="6">
    <source>
        <dbReference type="Proteomes" id="UP000006833"/>
    </source>
</evidence>
<name>A8LUC1_DINSH</name>
<dbReference type="Gene3D" id="3.90.550.10">
    <property type="entry name" value="Spore Coat Polysaccharide Biosynthesis Protein SpsA, Chain A"/>
    <property type="match status" value="1"/>
</dbReference>
<keyword evidence="5" id="KW-0614">Plasmid</keyword>
<evidence type="ECO:0000256" key="2">
    <source>
        <dbReference type="ARBA" id="ARBA00022676"/>
    </source>
</evidence>